<name>A0A3B3RL00_9TELE</name>
<feature type="region of interest" description="Disordered" evidence="1">
    <location>
        <begin position="1"/>
        <end position="61"/>
    </location>
</feature>
<sequence length="180" mass="19718">ARQAVQEPAGQARQAVPVPAGRAPPRGQIGGGSRQRSRGQIGGGSRQRSRGQIRNMQVRSRQEGRRARWRCPFLGFRDPWNRVSHGAYPTETQALRSIEISLHRRGLLRMRAGQARSDGVIPGGEEIAGSQEDRRSLLLQLLPSLVEPALQATKAFPGSLQRVLLPGRAILCQEVRALLG</sequence>
<feature type="compositionally biased region" description="Low complexity" evidence="1">
    <location>
        <begin position="12"/>
        <end position="27"/>
    </location>
</feature>
<reference evidence="2" key="1">
    <citation type="submission" date="2025-08" db="UniProtKB">
        <authorList>
            <consortium name="Ensembl"/>
        </authorList>
    </citation>
    <scope>IDENTIFICATION</scope>
</reference>
<evidence type="ECO:0000313" key="3">
    <source>
        <dbReference type="Proteomes" id="UP000261540"/>
    </source>
</evidence>
<protein>
    <submittedName>
        <fullName evidence="2">Uncharacterized protein</fullName>
    </submittedName>
</protein>
<organism evidence="2 3">
    <name type="scientific">Paramormyrops kingsleyae</name>
    <dbReference type="NCBI Taxonomy" id="1676925"/>
    <lineage>
        <taxon>Eukaryota</taxon>
        <taxon>Metazoa</taxon>
        <taxon>Chordata</taxon>
        <taxon>Craniata</taxon>
        <taxon>Vertebrata</taxon>
        <taxon>Euteleostomi</taxon>
        <taxon>Actinopterygii</taxon>
        <taxon>Neopterygii</taxon>
        <taxon>Teleostei</taxon>
        <taxon>Osteoglossocephala</taxon>
        <taxon>Osteoglossomorpha</taxon>
        <taxon>Osteoglossiformes</taxon>
        <taxon>Mormyridae</taxon>
        <taxon>Paramormyrops</taxon>
    </lineage>
</organism>
<keyword evidence="3" id="KW-1185">Reference proteome</keyword>
<evidence type="ECO:0000256" key="1">
    <source>
        <dbReference type="SAM" id="MobiDB-lite"/>
    </source>
</evidence>
<evidence type="ECO:0000313" key="2">
    <source>
        <dbReference type="Ensembl" id="ENSPKIP00000019139.1"/>
    </source>
</evidence>
<dbReference type="Ensembl" id="ENSPKIT00000035982.1">
    <property type="protein sequence ID" value="ENSPKIP00000019139.1"/>
    <property type="gene ID" value="ENSPKIG00000004433.1"/>
</dbReference>
<dbReference type="AlphaFoldDB" id="A0A3B3RL00"/>
<accession>A0A3B3RL00</accession>
<reference evidence="2" key="2">
    <citation type="submission" date="2025-09" db="UniProtKB">
        <authorList>
            <consortium name="Ensembl"/>
        </authorList>
    </citation>
    <scope>IDENTIFICATION</scope>
</reference>
<proteinExistence type="predicted"/>
<dbReference type="Proteomes" id="UP000261540">
    <property type="component" value="Unplaced"/>
</dbReference>